<organism evidence="2 3">
    <name type="scientific">Sordaria brevicollis</name>
    <dbReference type="NCBI Taxonomy" id="83679"/>
    <lineage>
        <taxon>Eukaryota</taxon>
        <taxon>Fungi</taxon>
        <taxon>Dikarya</taxon>
        <taxon>Ascomycota</taxon>
        <taxon>Pezizomycotina</taxon>
        <taxon>Sordariomycetes</taxon>
        <taxon>Sordariomycetidae</taxon>
        <taxon>Sordariales</taxon>
        <taxon>Sordariaceae</taxon>
        <taxon>Sordaria</taxon>
    </lineage>
</organism>
<evidence type="ECO:0000313" key="2">
    <source>
        <dbReference type="EMBL" id="KAK3400858.1"/>
    </source>
</evidence>
<sequence>MHPQPPKPPATTGSKPLITDFFKPVHHSEPAKKLKRKLDDVDEPEQHPAKKASFNVYADAPERKETPAPAPFLDQRNADLPPSDITRQDSEHENDEDGIETSKTTVNLEDYLIEADRHRRSLAPSPQVPSSRVKKRPASARLLDDTDGGLAAAFVGYRGGMQHPKSPTPKRTRINLKTKNGKRPVSSRLIDDVDGGLAESMVTAVHDNTPEDDSNAETVKAADSANDNKRDNKNIIPSARSDAPIHWPLSSFPRHDAQQNQSHSDAQSTSSNQPSASPSPLLLPSPVVDLPLVPSSPLASLTPVPSGATSTLPGPTLSP</sequence>
<feature type="compositionally biased region" description="Low complexity" evidence="1">
    <location>
        <begin position="268"/>
        <end position="306"/>
    </location>
</feature>
<feature type="region of interest" description="Disordered" evidence="1">
    <location>
        <begin position="1"/>
        <end position="145"/>
    </location>
</feature>
<feature type="compositionally biased region" description="Basic residues" evidence="1">
    <location>
        <begin position="168"/>
        <end position="182"/>
    </location>
</feature>
<reference evidence="2" key="1">
    <citation type="journal article" date="2023" name="Mol. Phylogenet. Evol.">
        <title>Genome-scale phylogeny and comparative genomics of the fungal order Sordariales.</title>
        <authorList>
            <person name="Hensen N."/>
            <person name="Bonometti L."/>
            <person name="Westerberg I."/>
            <person name="Brannstrom I.O."/>
            <person name="Guillou S."/>
            <person name="Cros-Aarteil S."/>
            <person name="Calhoun S."/>
            <person name="Haridas S."/>
            <person name="Kuo A."/>
            <person name="Mondo S."/>
            <person name="Pangilinan J."/>
            <person name="Riley R."/>
            <person name="LaButti K."/>
            <person name="Andreopoulos B."/>
            <person name="Lipzen A."/>
            <person name="Chen C."/>
            <person name="Yan M."/>
            <person name="Daum C."/>
            <person name="Ng V."/>
            <person name="Clum A."/>
            <person name="Steindorff A."/>
            <person name="Ohm R.A."/>
            <person name="Martin F."/>
            <person name="Silar P."/>
            <person name="Natvig D.O."/>
            <person name="Lalanne C."/>
            <person name="Gautier V."/>
            <person name="Ament-Velasquez S.L."/>
            <person name="Kruys A."/>
            <person name="Hutchinson M.I."/>
            <person name="Powell A.J."/>
            <person name="Barry K."/>
            <person name="Miller A.N."/>
            <person name="Grigoriev I.V."/>
            <person name="Debuchy R."/>
            <person name="Gladieux P."/>
            <person name="Hiltunen Thoren M."/>
            <person name="Johannesson H."/>
        </authorList>
    </citation>
    <scope>NUCLEOTIDE SEQUENCE</scope>
    <source>
        <strain evidence="2">FGSC 1904</strain>
    </source>
</reference>
<feature type="region of interest" description="Disordered" evidence="1">
    <location>
        <begin position="206"/>
        <end position="319"/>
    </location>
</feature>
<protein>
    <submittedName>
        <fullName evidence="2">Uncharacterized protein</fullName>
    </submittedName>
</protein>
<evidence type="ECO:0000313" key="3">
    <source>
        <dbReference type="Proteomes" id="UP001281003"/>
    </source>
</evidence>
<keyword evidence="3" id="KW-1185">Reference proteome</keyword>
<reference evidence="2" key="2">
    <citation type="submission" date="2023-07" db="EMBL/GenBank/DDBJ databases">
        <authorList>
            <consortium name="Lawrence Berkeley National Laboratory"/>
            <person name="Haridas S."/>
            <person name="Hensen N."/>
            <person name="Bonometti L."/>
            <person name="Westerberg I."/>
            <person name="Brannstrom I.O."/>
            <person name="Guillou S."/>
            <person name="Cros-Aarteil S."/>
            <person name="Calhoun S."/>
            <person name="Kuo A."/>
            <person name="Mondo S."/>
            <person name="Pangilinan J."/>
            <person name="Riley R."/>
            <person name="LaButti K."/>
            <person name="Andreopoulos B."/>
            <person name="Lipzen A."/>
            <person name="Chen C."/>
            <person name="Yanf M."/>
            <person name="Daum C."/>
            <person name="Ng V."/>
            <person name="Clum A."/>
            <person name="Steindorff A."/>
            <person name="Ohm R."/>
            <person name="Martin F."/>
            <person name="Silar P."/>
            <person name="Natvig D."/>
            <person name="Lalanne C."/>
            <person name="Gautier V."/>
            <person name="Ament-velasquez S.L."/>
            <person name="Kruys A."/>
            <person name="Hutchinson M.I."/>
            <person name="Powell A.J."/>
            <person name="Barry K."/>
            <person name="Miller A.N."/>
            <person name="Grigoriev I.V."/>
            <person name="Debuchy R."/>
            <person name="Gladieux P."/>
            <person name="Thoren M.H."/>
            <person name="Johannesson H."/>
        </authorList>
    </citation>
    <scope>NUCLEOTIDE SEQUENCE</scope>
    <source>
        <strain evidence="2">FGSC 1904</strain>
    </source>
</reference>
<dbReference type="AlphaFoldDB" id="A0AAE0PIX2"/>
<dbReference type="Proteomes" id="UP001281003">
    <property type="component" value="Unassembled WGS sequence"/>
</dbReference>
<comment type="caution">
    <text evidence="2">The sequence shown here is derived from an EMBL/GenBank/DDBJ whole genome shotgun (WGS) entry which is preliminary data.</text>
</comment>
<accession>A0AAE0PIX2</accession>
<feature type="compositionally biased region" description="Polar residues" evidence="1">
    <location>
        <begin position="307"/>
        <end position="319"/>
    </location>
</feature>
<feature type="compositionally biased region" description="Polar residues" evidence="1">
    <location>
        <begin position="258"/>
        <end position="267"/>
    </location>
</feature>
<name>A0AAE0PIX2_SORBR</name>
<proteinExistence type="predicted"/>
<feature type="region of interest" description="Disordered" evidence="1">
    <location>
        <begin position="158"/>
        <end position="190"/>
    </location>
</feature>
<dbReference type="EMBL" id="JAUTDP010000003">
    <property type="protein sequence ID" value="KAK3400858.1"/>
    <property type="molecule type" value="Genomic_DNA"/>
</dbReference>
<evidence type="ECO:0000256" key="1">
    <source>
        <dbReference type="SAM" id="MobiDB-lite"/>
    </source>
</evidence>
<gene>
    <name evidence="2" type="ORF">B0T20DRAFT_494995</name>
</gene>